<evidence type="ECO:0000256" key="2">
    <source>
        <dbReference type="ARBA" id="ARBA00022917"/>
    </source>
</evidence>
<evidence type="ECO:0000256" key="1">
    <source>
        <dbReference type="ARBA" id="ARBA00005422"/>
    </source>
</evidence>
<organism evidence="4">
    <name type="scientific">Euplotes harpa</name>
    <dbReference type="NCBI Taxonomy" id="151035"/>
    <lineage>
        <taxon>Eukaryota</taxon>
        <taxon>Sar</taxon>
        <taxon>Alveolata</taxon>
        <taxon>Ciliophora</taxon>
        <taxon>Intramacronucleata</taxon>
        <taxon>Spirotrichea</taxon>
        <taxon>Hypotrichia</taxon>
        <taxon>Euplotida</taxon>
        <taxon>Euplotidae</taxon>
        <taxon>Euplotes</taxon>
    </lineage>
</organism>
<dbReference type="InterPro" id="IPR005874">
    <property type="entry name" value="SUI1_euk"/>
</dbReference>
<evidence type="ECO:0000259" key="3">
    <source>
        <dbReference type="PROSITE" id="PS50296"/>
    </source>
</evidence>
<dbReference type="Gene3D" id="3.30.780.10">
    <property type="entry name" value="SUI1-like domain"/>
    <property type="match status" value="1"/>
</dbReference>
<name>A0A7S3JMC0_9SPIT</name>
<accession>A0A7S3JMC0</accession>
<dbReference type="InterPro" id="IPR036877">
    <property type="entry name" value="SUI1_dom_sf"/>
</dbReference>
<evidence type="ECO:0000313" key="4">
    <source>
        <dbReference type="EMBL" id="CAE0357514.1"/>
    </source>
</evidence>
<dbReference type="PANTHER" id="PTHR10388">
    <property type="entry name" value="EUKARYOTIC TRANSLATION INITIATION FACTOR SUI1"/>
    <property type="match status" value="1"/>
</dbReference>
<protein>
    <recommendedName>
        <fullName evidence="3">SUI1 domain-containing protein</fullName>
    </recommendedName>
</protein>
<reference evidence="4" key="1">
    <citation type="submission" date="2021-01" db="EMBL/GenBank/DDBJ databases">
        <authorList>
            <person name="Corre E."/>
            <person name="Pelletier E."/>
            <person name="Niang G."/>
            <person name="Scheremetjew M."/>
            <person name="Finn R."/>
            <person name="Kale V."/>
            <person name="Holt S."/>
            <person name="Cochrane G."/>
            <person name="Meng A."/>
            <person name="Brown T."/>
            <person name="Cohen L."/>
        </authorList>
    </citation>
    <scope>NUCLEOTIDE SEQUENCE</scope>
    <source>
        <strain evidence="4">FSP1.4</strain>
    </source>
</reference>
<dbReference type="Pfam" id="PF01253">
    <property type="entry name" value="SUI1"/>
    <property type="match status" value="1"/>
</dbReference>
<feature type="domain" description="SUI1" evidence="3">
    <location>
        <begin position="37"/>
        <end position="109"/>
    </location>
</feature>
<comment type="similarity">
    <text evidence="1">Belongs to the SUI1 family.</text>
</comment>
<dbReference type="AlphaFoldDB" id="A0A7S3JMC0"/>
<gene>
    <name evidence="4" type="ORF">EHAR0213_LOCUS16433</name>
</gene>
<dbReference type="CDD" id="cd11566">
    <property type="entry name" value="eIF1_SUI1"/>
    <property type="match status" value="1"/>
</dbReference>
<dbReference type="InterPro" id="IPR001950">
    <property type="entry name" value="SUI1"/>
</dbReference>
<dbReference type="EMBL" id="HBII01038847">
    <property type="protein sequence ID" value="CAE0357514.1"/>
    <property type="molecule type" value="Transcribed_RNA"/>
</dbReference>
<dbReference type="SUPFAM" id="SSF55159">
    <property type="entry name" value="eIF1-like"/>
    <property type="match status" value="1"/>
</dbReference>
<dbReference type="GO" id="GO:0003743">
    <property type="term" value="F:translation initiation factor activity"/>
    <property type="evidence" value="ECO:0007669"/>
    <property type="project" value="InterPro"/>
</dbReference>
<sequence>MESGSDSDEDIVGNAVDMIDMEEAQKEKDNKEVVYCVHLRYQQRTTRKGYTIIEGMPDDIDCKKVLKAFKKMLNCNGALKKDKKNPKTSVILLQGDHRDSVEKFLLEEGIVSKEEIKKHGH</sequence>
<dbReference type="PROSITE" id="PS50296">
    <property type="entry name" value="SUI1"/>
    <property type="match status" value="1"/>
</dbReference>
<proteinExistence type="inferred from homology"/>
<keyword evidence="2" id="KW-0648">Protein biosynthesis</keyword>